<keyword evidence="3" id="KW-1185">Reference proteome</keyword>
<dbReference type="RefSeq" id="WP_185957539.1">
    <property type="nucleotide sequence ID" value="NZ_FXTB01000005.1"/>
</dbReference>
<accession>A0A521DCY9</accession>
<dbReference type="Proteomes" id="UP000319040">
    <property type="component" value="Unassembled WGS sequence"/>
</dbReference>
<name>A0A521DCY9_SACCC</name>
<protein>
    <submittedName>
        <fullName evidence="2">Antitoxin component YwqK of the YwqJK toxin-antitoxin module</fullName>
    </submittedName>
</protein>
<dbReference type="AlphaFoldDB" id="A0A521DCY9"/>
<dbReference type="Pfam" id="PF07661">
    <property type="entry name" value="MORN_2"/>
    <property type="match status" value="5"/>
</dbReference>
<sequence>MRILFSAFLLFACFVYPANAQITDVFGNKVPIQQGANTKGVSSNFNQKDEQGRKQGYWEKRYSNGKPAYTVTFVDDKPVGTMMRYYFNGNKKVKIVYDENQYGAAELYSEDGKLTAKGFYDGTHKDSVWQYFSPQGILYTTESYKDSLKNGLTTYYYKDGSVAEEIEWKDDNKEGIWRKYHENGRLKMTSAHKNDHIEGEYILYYPNGKLELQGFFSDGLENGTWVVFTPGGTVAYKIEYKDGITLNADEFDEKQRKMFEEFDKNKGKIKDPEQFRHDPDQYMRGGF</sequence>
<feature type="chain" id="PRO_5021713839" evidence="1">
    <location>
        <begin position="21"/>
        <end position="287"/>
    </location>
</feature>
<organism evidence="2 3">
    <name type="scientific">Saccharicrinis carchari</name>
    <dbReference type="NCBI Taxonomy" id="1168039"/>
    <lineage>
        <taxon>Bacteria</taxon>
        <taxon>Pseudomonadati</taxon>
        <taxon>Bacteroidota</taxon>
        <taxon>Bacteroidia</taxon>
        <taxon>Marinilabiliales</taxon>
        <taxon>Marinilabiliaceae</taxon>
        <taxon>Saccharicrinis</taxon>
    </lineage>
</organism>
<evidence type="ECO:0000256" key="1">
    <source>
        <dbReference type="SAM" id="SignalP"/>
    </source>
</evidence>
<dbReference type="EMBL" id="FXTB01000005">
    <property type="protein sequence ID" value="SMO69475.1"/>
    <property type="molecule type" value="Genomic_DNA"/>
</dbReference>
<reference evidence="2 3" key="1">
    <citation type="submission" date="2017-05" db="EMBL/GenBank/DDBJ databases">
        <authorList>
            <person name="Varghese N."/>
            <person name="Submissions S."/>
        </authorList>
    </citation>
    <scope>NUCLEOTIDE SEQUENCE [LARGE SCALE GENOMIC DNA]</scope>
    <source>
        <strain evidence="2 3">DSM 27040</strain>
    </source>
</reference>
<evidence type="ECO:0000313" key="3">
    <source>
        <dbReference type="Proteomes" id="UP000319040"/>
    </source>
</evidence>
<proteinExistence type="predicted"/>
<dbReference type="Gene3D" id="2.20.110.10">
    <property type="entry name" value="Histone H3 K4-specific methyltransferase SET7/9 N-terminal domain"/>
    <property type="match status" value="3"/>
</dbReference>
<evidence type="ECO:0000313" key="2">
    <source>
        <dbReference type="EMBL" id="SMO69475.1"/>
    </source>
</evidence>
<dbReference type="SUPFAM" id="SSF82185">
    <property type="entry name" value="Histone H3 K4-specific methyltransferase SET7/9 N-terminal domain"/>
    <property type="match status" value="1"/>
</dbReference>
<gene>
    <name evidence="2" type="ORF">SAMN06265379_10568</name>
</gene>
<feature type="signal peptide" evidence="1">
    <location>
        <begin position="1"/>
        <end position="20"/>
    </location>
</feature>
<dbReference type="InterPro" id="IPR011652">
    <property type="entry name" value="MORN_2"/>
</dbReference>
<keyword evidence="1" id="KW-0732">Signal</keyword>